<evidence type="ECO:0000313" key="1">
    <source>
        <dbReference type="EMBL" id="SKB76653.1"/>
    </source>
</evidence>
<name>A0A1T5DYR4_9BACT</name>
<gene>
    <name evidence="1" type="ORF">SAMN05660349_02695</name>
</gene>
<dbReference type="EMBL" id="FUYQ01000022">
    <property type="protein sequence ID" value="SKB76653.1"/>
    <property type="molecule type" value="Genomic_DNA"/>
</dbReference>
<sequence>MEKIKLILFLLMPLFCFISCVEKKAKTKKSYMLEASDKQLSFALDPNTKTFILALFPFTDENGKEHLTFQNQDQNEILFYDMNSGKLEFKVKPAYEGPNGVGKVIGYYVHTMDSIFLTAAYECNIALIDRKAELKDVISYEKATDGTKLTQHCALSSTYCPIIMIDNEMYIMSGCNRWLEKDPVSAVINLKDKTIRAFPYYYLSFPGADNKAKRSGVEEGLSRCFDGKHFVYSYHFDETIYIASQEHDSIKPVKVKSKYIDKVRMLDDYGNLTFIDACENPNYGNLLFDKYRNVYYRIAYPETKIEKGVNGLELLQYGRKRFSIIILDKDFNIIGETLFPDYTYNSTVMFIREDGLYISDSHYLNPDYNDDVLSFRKFNLVEN</sequence>
<organism evidence="1 2">
    <name type="scientific">Parabacteroides chartae</name>
    <dbReference type="NCBI Taxonomy" id="1037355"/>
    <lineage>
        <taxon>Bacteria</taxon>
        <taxon>Pseudomonadati</taxon>
        <taxon>Bacteroidota</taxon>
        <taxon>Bacteroidia</taxon>
        <taxon>Bacteroidales</taxon>
        <taxon>Tannerellaceae</taxon>
        <taxon>Parabacteroides</taxon>
    </lineage>
</organism>
<dbReference type="InterPro" id="IPR025316">
    <property type="entry name" value="DUF4221"/>
</dbReference>
<evidence type="ECO:0000313" key="2">
    <source>
        <dbReference type="Proteomes" id="UP000190852"/>
    </source>
</evidence>
<reference evidence="2" key="1">
    <citation type="submission" date="2017-02" db="EMBL/GenBank/DDBJ databases">
        <authorList>
            <person name="Varghese N."/>
            <person name="Submissions S."/>
        </authorList>
    </citation>
    <scope>NUCLEOTIDE SEQUENCE [LARGE SCALE GENOMIC DNA]</scope>
    <source>
        <strain evidence="2">DSM 24967</strain>
    </source>
</reference>
<dbReference type="Proteomes" id="UP000190852">
    <property type="component" value="Unassembled WGS sequence"/>
</dbReference>
<proteinExistence type="predicted"/>
<dbReference type="AlphaFoldDB" id="A0A1T5DYR4"/>
<dbReference type="RefSeq" id="WP_079684114.1">
    <property type="nucleotide sequence ID" value="NZ_FUYQ01000022.1"/>
</dbReference>
<evidence type="ECO:0008006" key="3">
    <source>
        <dbReference type="Google" id="ProtNLM"/>
    </source>
</evidence>
<dbReference type="Pfam" id="PF13970">
    <property type="entry name" value="DUF4221"/>
    <property type="match status" value="1"/>
</dbReference>
<accession>A0A1T5DYR4</accession>
<protein>
    <recommendedName>
        <fullName evidence="3">DUF4221 domain-containing protein</fullName>
    </recommendedName>
</protein>
<keyword evidence="2" id="KW-1185">Reference proteome</keyword>